<comment type="cofactor">
    <cofactor evidence="1">
        <name>Zn(2+)</name>
        <dbReference type="ChEBI" id="CHEBI:29105"/>
    </cofactor>
</comment>
<organism evidence="9 10">
    <name type="scientific">Candidatus Sungbacteria bacterium RIFCSPLOWO2_01_FULL_60_25</name>
    <dbReference type="NCBI Taxonomy" id="1802281"/>
    <lineage>
        <taxon>Bacteria</taxon>
        <taxon>Candidatus Sungiibacteriota</taxon>
    </lineage>
</organism>
<proteinExistence type="inferred from homology"/>
<dbReference type="AlphaFoldDB" id="A0A1G2LG21"/>
<dbReference type="PANTHER" id="PTHR10173">
    <property type="entry name" value="METHIONINE SULFOXIDE REDUCTASE"/>
    <property type="match status" value="1"/>
</dbReference>
<evidence type="ECO:0000256" key="5">
    <source>
        <dbReference type="ARBA" id="ARBA00022833"/>
    </source>
</evidence>
<name>A0A1G2LG21_9BACT</name>
<evidence type="ECO:0000256" key="2">
    <source>
        <dbReference type="ARBA" id="ARBA00007174"/>
    </source>
</evidence>
<evidence type="ECO:0000256" key="4">
    <source>
        <dbReference type="ARBA" id="ARBA00022723"/>
    </source>
</evidence>
<dbReference type="STRING" id="1802281.A3A44_02060"/>
<keyword evidence="4" id="KW-0479">Metal-binding</keyword>
<sequence>MPDSLPHNKNEQDWKQTLTPGQYAVMREQGTETPFSGKYVHTQEAGMYTCAACGAELFSSDAKFDSGTGWPSFTQPANRENIELREDTSLGMSRVEVRCKRCGSHLGHVFNDLPRIAGKAGGPRNKGGERYCINSCALDLHPHDQTRP</sequence>
<protein>
    <recommendedName>
        <fullName evidence="3">peptide-methionine (R)-S-oxide reductase</fullName>
        <ecNumber evidence="3">1.8.4.12</ecNumber>
    </recommendedName>
</protein>
<dbReference type="PANTHER" id="PTHR10173:SF52">
    <property type="entry name" value="METHIONINE-R-SULFOXIDE REDUCTASE B1"/>
    <property type="match status" value="1"/>
</dbReference>
<evidence type="ECO:0000313" key="10">
    <source>
        <dbReference type="Proteomes" id="UP000178977"/>
    </source>
</evidence>
<keyword evidence="6" id="KW-0560">Oxidoreductase</keyword>
<dbReference type="GO" id="GO:0030091">
    <property type="term" value="P:protein repair"/>
    <property type="evidence" value="ECO:0007669"/>
    <property type="project" value="InterPro"/>
</dbReference>
<dbReference type="Pfam" id="PF01641">
    <property type="entry name" value="SelR"/>
    <property type="match status" value="1"/>
</dbReference>
<keyword evidence="5" id="KW-0862">Zinc</keyword>
<dbReference type="GO" id="GO:0046872">
    <property type="term" value="F:metal ion binding"/>
    <property type="evidence" value="ECO:0007669"/>
    <property type="project" value="UniProtKB-KW"/>
</dbReference>
<accession>A0A1G2LG21</accession>
<dbReference type="InterPro" id="IPR028427">
    <property type="entry name" value="Met_Sox_Rdtase_MsrB"/>
</dbReference>
<evidence type="ECO:0000259" key="8">
    <source>
        <dbReference type="PROSITE" id="PS51790"/>
    </source>
</evidence>
<evidence type="ECO:0000256" key="1">
    <source>
        <dbReference type="ARBA" id="ARBA00001947"/>
    </source>
</evidence>
<feature type="domain" description="MsrB" evidence="8">
    <location>
        <begin position="11"/>
        <end position="143"/>
    </location>
</feature>
<comment type="catalytic activity">
    <reaction evidence="7">
        <text>L-methionyl-[protein] + [thioredoxin]-disulfide + H2O = L-methionyl-(R)-S-oxide-[protein] + [thioredoxin]-dithiol</text>
        <dbReference type="Rhea" id="RHEA:24164"/>
        <dbReference type="Rhea" id="RHEA-COMP:10698"/>
        <dbReference type="Rhea" id="RHEA-COMP:10700"/>
        <dbReference type="Rhea" id="RHEA-COMP:12313"/>
        <dbReference type="Rhea" id="RHEA-COMP:12314"/>
        <dbReference type="ChEBI" id="CHEBI:15377"/>
        <dbReference type="ChEBI" id="CHEBI:16044"/>
        <dbReference type="ChEBI" id="CHEBI:29950"/>
        <dbReference type="ChEBI" id="CHEBI:45764"/>
        <dbReference type="ChEBI" id="CHEBI:50058"/>
        <dbReference type="EC" id="1.8.4.12"/>
    </reaction>
</comment>
<comment type="similarity">
    <text evidence="2">Belongs to the MsrB Met sulfoxide reductase family.</text>
</comment>
<dbReference type="FunFam" id="2.170.150.20:FF:000001">
    <property type="entry name" value="Peptide methionine sulfoxide reductase MsrB"/>
    <property type="match status" value="1"/>
</dbReference>
<dbReference type="EMBL" id="MHQT01000014">
    <property type="protein sequence ID" value="OHA09749.1"/>
    <property type="molecule type" value="Genomic_DNA"/>
</dbReference>
<evidence type="ECO:0000256" key="6">
    <source>
        <dbReference type="ARBA" id="ARBA00023002"/>
    </source>
</evidence>
<comment type="caution">
    <text evidence="9">The sequence shown here is derived from an EMBL/GenBank/DDBJ whole genome shotgun (WGS) entry which is preliminary data.</text>
</comment>
<reference evidence="9 10" key="1">
    <citation type="journal article" date="2016" name="Nat. Commun.">
        <title>Thousands of microbial genomes shed light on interconnected biogeochemical processes in an aquifer system.</title>
        <authorList>
            <person name="Anantharaman K."/>
            <person name="Brown C.T."/>
            <person name="Hug L.A."/>
            <person name="Sharon I."/>
            <person name="Castelle C.J."/>
            <person name="Probst A.J."/>
            <person name="Thomas B.C."/>
            <person name="Singh A."/>
            <person name="Wilkins M.J."/>
            <person name="Karaoz U."/>
            <person name="Brodie E.L."/>
            <person name="Williams K.H."/>
            <person name="Hubbard S.S."/>
            <person name="Banfield J.F."/>
        </authorList>
    </citation>
    <scope>NUCLEOTIDE SEQUENCE [LARGE SCALE GENOMIC DNA]</scope>
</reference>
<dbReference type="GO" id="GO:0033743">
    <property type="term" value="F:peptide-methionine (R)-S-oxide reductase activity"/>
    <property type="evidence" value="ECO:0007669"/>
    <property type="project" value="UniProtKB-EC"/>
</dbReference>
<dbReference type="NCBIfam" id="TIGR00357">
    <property type="entry name" value="peptide-methionine (R)-S-oxide reductase MsrB"/>
    <property type="match status" value="1"/>
</dbReference>
<dbReference type="Gene3D" id="2.170.150.20">
    <property type="entry name" value="Peptide methionine sulfoxide reductase"/>
    <property type="match status" value="1"/>
</dbReference>
<dbReference type="SUPFAM" id="SSF51316">
    <property type="entry name" value="Mss4-like"/>
    <property type="match status" value="1"/>
</dbReference>
<dbReference type="GO" id="GO:0006979">
    <property type="term" value="P:response to oxidative stress"/>
    <property type="evidence" value="ECO:0007669"/>
    <property type="project" value="InterPro"/>
</dbReference>
<dbReference type="InterPro" id="IPR011057">
    <property type="entry name" value="Mss4-like_sf"/>
</dbReference>
<dbReference type="InterPro" id="IPR002579">
    <property type="entry name" value="Met_Sox_Rdtase_MsrB_dom"/>
</dbReference>
<dbReference type="GO" id="GO:0005737">
    <property type="term" value="C:cytoplasm"/>
    <property type="evidence" value="ECO:0007669"/>
    <property type="project" value="TreeGrafter"/>
</dbReference>
<dbReference type="PROSITE" id="PS51790">
    <property type="entry name" value="MSRB"/>
    <property type="match status" value="1"/>
</dbReference>
<evidence type="ECO:0000256" key="3">
    <source>
        <dbReference type="ARBA" id="ARBA00012499"/>
    </source>
</evidence>
<dbReference type="EC" id="1.8.4.12" evidence="3"/>
<evidence type="ECO:0000313" key="9">
    <source>
        <dbReference type="EMBL" id="OHA09749.1"/>
    </source>
</evidence>
<dbReference type="Proteomes" id="UP000178977">
    <property type="component" value="Unassembled WGS sequence"/>
</dbReference>
<evidence type="ECO:0000256" key="7">
    <source>
        <dbReference type="ARBA" id="ARBA00048488"/>
    </source>
</evidence>
<gene>
    <name evidence="9" type="ORF">A3A44_02060</name>
</gene>